<dbReference type="HAMAP" id="MF_00964">
    <property type="entry name" value="DEAD_helicase_DeaD"/>
    <property type="match status" value="1"/>
</dbReference>
<dbReference type="InterPro" id="IPR044742">
    <property type="entry name" value="DEAD/DEAH_RhlB"/>
</dbReference>
<dbReference type="GO" id="GO:0070417">
    <property type="term" value="P:cellular response to cold"/>
    <property type="evidence" value="ECO:0007669"/>
    <property type="project" value="InterPro"/>
</dbReference>
<dbReference type="InterPro" id="IPR014001">
    <property type="entry name" value="Helicase_ATP-bd"/>
</dbReference>
<evidence type="ECO:0000256" key="4">
    <source>
        <dbReference type="ARBA" id="ARBA00022806"/>
    </source>
</evidence>
<dbReference type="GO" id="GO:0000027">
    <property type="term" value="P:ribosomal large subunit assembly"/>
    <property type="evidence" value="ECO:0007669"/>
    <property type="project" value="UniProtKB-UniRule"/>
</dbReference>
<dbReference type="Proteomes" id="UP000270661">
    <property type="component" value="Unassembled WGS sequence"/>
</dbReference>
<dbReference type="PROSITE" id="PS51192">
    <property type="entry name" value="HELICASE_ATP_BIND_1"/>
    <property type="match status" value="1"/>
</dbReference>
<dbReference type="FunFam" id="3.40.50.300:FF:000108">
    <property type="entry name" value="ATP-dependent RNA helicase RhlE"/>
    <property type="match status" value="1"/>
</dbReference>
<keyword evidence="7" id="KW-0346">Stress response</keyword>
<dbReference type="InterPro" id="IPR005580">
    <property type="entry name" value="DbpA/CsdA_RNA-bd_dom"/>
</dbReference>
<dbReference type="InterPro" id="IPR028618">
    <property type="entry name" value="DEAD_helicase_DeaD"/>
</dbReference>
<name>A0A3M3E978_9PSED</name>
<keyword evidence="2 7" id="KW-0547">Nucleotide-binding</keyword>
<keyword evidence="14" id="KW-1185">Reference proteome</keyword>
<dbReference type="GO" id="GO:0006401">
    <property type="term" value="P:RNA catabolic process"/>
    <property type="evidence" value="ECO:0007669"/>
    <property type="project" value="UniProtKB-UniRule"/>
</dbReference>
<evidence type="ECO:0000259" key="11">
    <source>
        <dbReference type="PROSITE" id="PS51194"/>
    </source>
</evidence>
<dbReference type="InterPro" id="IPR012677">
    <property type="entry name" value="Nucleotide-bd_a/b_plait_sf"/>
</dbReference>
<keyword evidence="3 7" id="KW-0378">Hydrolase</keyword>
<feature type="compositionally biased region" description="Basic and acidic residues" evidence="9">
    <location>
        <begin position="512"/>
        <end position="532"/>
    </location>
</feature>
<evidence type="ECO:0000256" key="5">
    <source>
        <dbReference type="ARBA" id="ARBA00022840"/>
    </source>
</evidence>
<dbReference type="SMART" id="SM00487">
    <property type="entry name" value="DEXDc"/>
    <property type="match status" value="1"/>
</dbReference>
<keyword evidence="7" id="KW-0694">RNA-binding</keyword>
<comment type="caution">
    <text evidence="13">The sequence shown here is derived from an EMBL/GenBank/DDBJ whole genome shotgun (WGS) entry which is preliminary data.</text>
</comment>
<keyword evidence="4 7" id="KW-0347">Helicase</keyword>
<dbReference type="GO" id="GO:0033592">
    <property type="term" value="F:RNA strand annealing activity"/>
    <property type="evidence" value="ECO:0007669"/>
    <property type="project" value="TreeGrafter"/>
</dbReference>
<keyword evidence="5 7" id="KW-0067">ATP-binding</keyword>
<feature type="domain" description="DEAD-box RNA helicase Q" evidence="12">
    <location>
        <begin position="66"/>
        <end position="94"/>
    </location>
</feature>
<accession>A0A3M3E978</accession>
<proteinExistence type="inferred from homology"/>
<feature type="domain" description="Helicase C-terminal" evidence="11">
    <location>
        <begin position="279"/>
        <end position="439"/>
    </location>
</feature>
<feature type="short sequence motif" description="Q motif" evidence="8">
    <location>
        <begin position="66"/>
        <end position="94"/>
    </location>
</feature>
<dbReference type="EC" id="3.6.4.13" evidence="7"/>
<organism evidence="13 14">
    <name type="scientific">Pseudomonas corrugata</name>
    <dbReference type="NCBI Taxonomy" id="47879"/>
    <lineage>
        <taxon>Bacteria</taxon>
        <taxon>Pseudomonadati</taxon>
        <taxon>Pseudomonadota</taxon>
        <taxon>Gammaproteobacteria</taxon>
        <taxon>Pseudomonadales</taxon>
        <taxon>Pseudomonadaceae</taxon>
        <taxon>Pseudomonas</taxon>
    </lineage>
</organism>
<feature type="domain" description="Helicase ATP-binding" evidence="10">
    <location>
        <begin position="97"/>
        <end position="268"/>
    </location>
</feature>
<protein>
    <recommendedName>
        <fullName evidence="7">ATP-dependent RNA helicase DeaD</fullName>
        <ecNumber evidence="7">3.6.4.13</ecNumber>
    </recommendedName>
    <alternativeName>
        <fullName evidence="7">Cold-shock DEAD box protein A</fullName>
    </alternativeName>
</protein>
<dbReference type="GO" id="GO:0005524">
    <property type="term" value="F:ATP binding"/>
    <property type="evidence" value="ECO:0007669"/>
    <property type="project" value="UniProtKB-UniRule"/>
</dbReference>
<dbReference type="PANTHER" id="PTHR47963:SF8">
    <property type="entry name" value="ATP-DEPENDENT RNA HELICASE DEAD"/>
    <property type="match status" value="1"/>
</dbReference>
<dbReference type="CDD" id="cd00268">
    <property type="entry name" value="DEADc"/>
    <property type="match status" value="1"/>
</dbReference>
<dbReference type="InterPro" id="IPR011545">
    <property type="entry name" value="DEAD/DEAH_box_helicase_dom"/>
</dbReference>
<gene>
    <name evidence="7" type="primary">deaD</name>
    <name evidence="7" type="synonym">csdA</name>
    <name evidence="13" type="ORF">ALQ77_04788</name>
</gene>
<evidence type="ECO:0000256" key="2">
    <source>
        <dbReference type="ARBA" id="ARBA00022741"/>
    </source>
</evidence>
<evidence type="ECO:0000256" key="8">
    <source>
        <dbReference type="PROSITE-ProRule" id="PRU00552"/>
    </source>
</evidence>
<dbReference type="SMART" id="SM00490">
    <property type="entry name" value="HELICc"/>
    <property type="match status" value="1"/>
</dbReference>
<dbReference type="AlphaFoldDB" id="A0A3M3E978"/>
<dbReference type="EMBL" id="RBOJ01000092">
    <property type="protein sequence ID" value="RMM46102.1"/>
    <property type="molecule type" value="Genomic_DNA"/>
</dbReference>
<dbReference type="GO" id="GO:0005840">
    <property type="term" value="C:ribosome"/>
    <property type="evidence" value="ECO:0007669"/>
    <property type="project" value="TreeGrafter"/>
</dbReference>
<dbReference type="PROSITE" id="PS00039">
    <property type="entry name" value="DEAD_ATP_HELICASE"/>
    <property type="match status" value="1"/>
</dbReference>
<dbReference type="InterPro" id="IPR050547">
    <property type="entry name" value="DEAD_box_RNA_helicases"/>
</dbReference>
<dbReference type="Pfam" id="PF03880">
    <property type="entry name" value="DbpA"/>
    <property type="match status" value="1"/>
</dbReference>
<evidence type="ECO:0000313" key="14">
    <source>
        <dbReference type="Proteomes" id="UP000270661"/>
    </source>
</evidence>
<evidence type="ECO:0000259" key="12">
    <source>
        <dbReference type="PROSITE" id="PS51195"/>
    </source>
</evidence>
<evidence type="ECO:0000256" key="7">
    <source>
        <dbReference type="HAMAP-Rule" id="MF_00964"/>
    </source>
</evidence>
<evidence type="ECO:0000256" key="3">
    <source>
        <dbReference type="ARBA" id="ARBA00022801"/>
    </source>
</evidence>
<evidence type="ECO:0000256" key="9">
    <source>
        <dbReference type="SAM" id="MobiDB-lite"/>
    </source>
</evidence>
<dbReference type="InterPro" id="IPR001650">
    <property type="entry name" value="Helicase_C-like"/>
</dbReference>
<dbReference type="PANTHER" id="PTHR47963">
    <property type="entry name" value="DEAD-BOX ATP-DEPENDENT RNA HELICASE 47, MITOCHONDRIAL"/>
    <property type="match status" value="1"/>
</dbReference>
<dbReference type="STRING" id="47879.AXG94_24080"/>
<dbReference type="GO" id="GO:0005829">
    <property type="term" value="C:cytosol"/>
    <property type="evidence" value="ECO:0007669"/>
    <property type="project" value="TreeGrafter"/>
</dbReference>
<dbReference type="SUPFAM" id="SSF52540">
    <property type="entry name" value="P-loop containing nucleoside triphosphate hydrolases"/>
    <property type="match status" value="1"/>
</dbReference>
<dbReference type="GO" id="GO:0016887">
    <property type="term" value="F:ATP hydrolysis activity"/>
    <property type="evidence" value="ECO:0007669"/>
    <property type="project" value="RHEA"/>
</dbReference>
<dbReference type="Gene3D" id="3.30.70.330">
    <property type="match status" value="1"/>
</dbReference>
<comment type="function">
    <text evidence="7">DEAD-box RNA helicase involved in various cellular processes at low temperature, including ribosome biogenesis, mRNA degradation and translation initiation.</text>
</comment>
<keyword evidence="1 7" id="KW-0963">Cytoplasm</keyword>
<dbReference type="Gene3D" id="3.40.50.300">
    <property type="entry name" value="P-loop containing nucleotide triphosphate hydrolases"/>
    <property type="match status" value="2"/>
</dbReference>
<reference evidence="13 14" key="1">
    <citation type="submission" date="2018-08" db="EMBL/GenBank/DDBJ databases">
        <title>Recombination of ecologically and evolutionarily significant loci maintains genetic cohesion in the Pseudomonas syringae species complex.</title>
        <authorList>
            <person name="Dillon M."/>
            <person name="Thakur S."/>
            <person name="Almeida R.N.D."/>
            <person name="Weir B.S."/>
            <person name="Guttman D.S."/>
        </authorList>
    </citation>
    <scope>NUCLEOTIDE SEQUENCE [LARGE SCALE GENOMIC DNA]</scope>
    <source>
        <strain evidence="13 14">NCPPB2445</strain>
    </source>
</reference>
<feature type="region of interest" description="Disordered" evidence="9">
    <location>
        <begin position="500"/>
        <end position="534"/>
    </location>
</feature>
<dbReference type="PROSITE" id="PS51195">
    <property type="entry name" value="Q_MOTIF"/>
    <property type="match status" value="1"/>
</dbReference>
<dbReference type="PROSITE" id="PS51194">
    <property type="entry name" value="HELICASE_CTER"/>
    <property type="match status" value="1"/>
</dbReference>
<dbReference type="Pfam" id="PF00271">
    <property type="entry name" value="Helicase_C"/>
    <property type="match status" value="1"/>
</dbReference>
<dbReference type="InterPro" id="IPR014014">
    <property type="entry name" value="RNA_helicase_DEAD_Q_motif"/>
</dbReference>
<sequence length="617" mass="67348">MFRSQLRLHVPTTDASTTFFFIHSFSQIPADKAARATLESQHGMCSFGAWVFADALRGRPMTQEIGGFAALELHPNIVAAVVATGYEEPSAIQQQSIPIILAGHDMIGQAQTGTGKTAAFALPILHRIDPSKREPQALILAPTRELALQVATAFETYAKQMPGVTVVAVYGGAPMGPQLKAIRNGAQIVVATPGRLCDHLRRDEKVLATVNHLVLDEADEMLKLGFMDDLEVIFKAMPETRQTVLFSATLPQSIRAIAERHLKDPKHVKIQSKTQTVTAIEQAHLLVHADQKTSAVLSLLEVEDFDALIMFVRTKQATLDLASALEAKGYKAAALNGDIAQNQRERVIDSLKDGRLDIVVATDVAARGLDVPRITHVFNVDMPYDPESYVHRIGRTGRAGREGRALLLVTPRERRMLQVIERVTGQKVAEVRLPDAQAVLDARIKKLTNSLSPLVADAESTHGDLLDRLTADIGCSPRALAAALLRKATNGQALNLAAIEKERPLVPNSAPRGDRPERSGDRPDRGDRERRAPIPLAEGRARCRTALGARDGIAAKNLLGAILNEGGLAREAIGRIQVRDSFSLVELPEDGLEKLLTKLKDTRVAGKQLKLRRYRED</sequence>
<evidence type="ECO:0000259" key="10">
    <source>
        <dbReference type="PROSITE" id="PS51192"/>
    </source>
</evidence>
<comment type="subcellular location">
    <subcellularLocation>
        <location evidence="7">Cytoplasm</location>
    </subcellularLocation>
</comment>
<dbReference type="CDD" id="cd18787">
    <property type="entry name" value="SF2_C_DEAD"/>
    <property type="match status" value="1"/>
</dbReference>
<comment type="catalytic activity">
    <reaction evidence="6 7">
        <text>ATP + H2O = ADP + phosphate + H(+)</text>
        <dbReference type="Rhea" id="RHEA:13065"/>
        <dbReference type="ChEBI" id="CHEBI:15377"/>
        <dbReference type="ChEBI" id="CHEBI:15378"/>
        <dbReference type="ChEBI" id="CHEBI:30616"/>
        <dbReference type="ChEBI" id="CHEBI:43474"/>
        <dbReference type="ChEBI" id="CHEBI:456216"/>
        <dbReference type="EC" id="3.6.4.13"/>
    </reaction>
</comment>
<evidence type="ECO:0000256" key="1">
    <source>
        <dbReference type="ARBA" id="ARBA00022490"/>
    </source>
</evidence>
<evidence type="ECO:0000313" key="13">
    <source>
        <dbReference type="EMBL" id="RMM46102.1"/>
    </source>
</evidence>
<comment type="similarity">
    <text evidence="7">Belongs to the DEAD box helicase family. DeaD/CsdA subfamily.</text>
</comment>
<evidence type="ECO:0000256" key="6">
    <source>
        <dbReference type="ARBA" id="ARBA00047984"/>
    </source>
</evidence>
<dbReference type="InterPro" id="IPR027417">
    <property type="entry name" value="P-loop_NTPase"/>
</dbReference>
<dbReference type="Pfam" id="PF00270">
    <property type="entry name" value="DEAD"/>
    <property type="match status" value="1"/>
</dbReference>
<dbReference type="InterPro" id="IPR000629">
    <property type="entry name" value="RNA-helicase_DEAD-box_CS"/>
</dbReference>
<dbReference type="GO" id="GO:0003724">
    <property type="term" value="F:RNA helicase activity"/>
    <property type="evidence" value="ECO:0007669"/>
    <property type="project" value="UniProtKB-UniRule"/>
</dbReference>